<evidence type="ECO:0000313" key="4">
    <source>
        <dbReference type="EMBL" id="POW12245.1"/>
    </source>
</evidence>
<dbReference type="SUPFAM" id="SSF47923">
    <property type="entry name" value="Ypt/Rab-GAP domain of gyp1p"/>
    <property type="match status" value="2"/>
</dbReference>
<protein>
    <recommendedName>
        <fullName evidence="3">Rab-GAP TBC domain-containing protein</fullName>
    </recommendedName>
</protein>
<dbReference type="Gene3D" id="1.10.8.270">
    <property type="entry name" value="putative rabgap domain of human tbc1 domain family member 14 like domains"/>
    <property type="match status" value="1"/>
</dbReference>
<dbReference type="FunFam" id="1.10.8.270:FF:000031">
    <property type="entry name" value="TBC1 domain family member 5"/>
    <property type="match status" value="1"/>
</dbReference>
<gene>
    <name evidence="4" type="ORF">PSHT_08162</name>
</gene>
<evidence type="ECO:0000259" key="3">
    <source>
        <dbReference type="PROSITE" id="PS50086"/>
    </source>
</evidence>
<dbReference type="VEuPathDB" id="FungiDB:PSTT_12349"/>
<dbReference type="InterPro" id="IPR000195">
    <property type="entry name" value="Rab-GAP-TBC_dom"/>
</dbReference>
<reference evidence="5" key="2">
    <citation type="journal article" date="2018" name="BMC Genomics">
        <title>Genomic insights into host adaptation between the wheat stripe rust pathogen (Puccinia striiformis f. sp. tritici) and the barley stripe rust pathogen (Puccinia striiformis f. sp. hordei).</title>
        <authorList>
            <person name="Xia C."/>
            <person name="Wang M."/>
            <person name="Yin C."/>
            <person name="Cornejo O.E."/>
            <person name="Hulbert S.H."/>
            <person name="Chen X."/>
        </authorList>
    </citation>
    <scope>NUCLEOTIDE SEQUENCE [LARGE SCALE GENOMIC DNA]</scope>
    <source>
        <strain evidence="5">93TX-2</strain>
    </source>
</reference>
<dbReference type="PANTHER" id="PTHR22957:SF337">
    <property type="entry name" value="TBC1 DOMAIN FAMILY MEMBER 5"/>
    <property type="match status" value="1"/>
</dbReference>
<dbReference type="OrthoDB" id="27140at2759"/>
<feature type="compositionally biased region" description="Polar residues" evidence="2">
    <location>
        <begin position="611"/>
        <end position="631"/>
    </location>
</feature>
<reference evidence="5" key="3">
    <citation type="journal article" date="2018" name="Mol. Plant Microbe Interact.">
        <title>Genome sequence resources for the wheat stripe rust pathogen (Puccinia striiformis f. sp. tritici) and the barley stripe rust pathogen (Puccinia striiformis f. sp. hordei).</title>
        <authorList>
            <person name="Xia C."/>
            <person name="Wang M."/>
            <person name="Yin C."/>
            <person name="Cornejo O.E."/>
            <person name="Hulbert S.H."/>
            <person name="Chen X."/>
        </authorList>
    </citation>
    <scope>NUCLEOTIDE SEQUENCE [LARGE SCALE GENOMIC DNA]</scope>
    <source>
        <strain evidence="5">93TX-2</strain>
    </source>
</reference>
<evidence type="ECO:0000313" key="5">
    <source>
        <dbReference type="Proteomes" id="UP000238274"/>
    </source>
</evidence>
<proteinExistence type="predicted"/>
<evidence type="ECO:0000256" key="1">
    <source>
        <dbReference type="ARBA" id="ARBA00022468"/>
    </source>
</evidence>
<feature type="region of interest" description="Disordered" evidence="2">
    <location>
        <begin position="598"/>
        <end position="632"/>
    </location>
</feature>
<evidence type="ECO:0000256" key="2">
    <source>
        <dbReference type="SAM" id="MobiDB-lite"/>
    </source>
</evidence>
<dbReference type="GO" id="GO:0005096">
    <property type="term" value="F:GTPase activator activity"/>
    <property type="evidence" value="ECO:0007669"/>
    <property type="project" value="UniProtKB-KW"/>
</dbReference>
<feature type="region of interest" description="Disordered" evidence="2">
    <location>
        <begin position="686"/>
        <end position="729"/>
    </location>
</feature>
<feature type="compositionally biased region" description="Basic and acidic residues" evidence="2">
    <location>
        <begin position="698"/>
        <end position="729"/>
    </location>
</feature>
<dbReference type="FunFam" id="1.10.472.80:FF:000038">
    <property type="entry name" value="TBC1 domain family member 5"/>
    <property type="match status" value="1"/>
</dbReference>
<keyword evidence="5" id="KW-1185">Reference proteome</keyword>
<dbReference type="AlphaFoldDB" id="A0A2S4VRU1"/>
<feature type="domain" description="Rab-GAP TBC" evidence="3">
    <location>
        <begin position="36"/>
        <end position="382"/>
    </location>
</feature>
<dbReference type="VEuPathDB" id="FungiDB:PSTT_12348"/>
<dbReference type="PANTHER" id="PTHR22957">
    <property type="entry name" value="TBC1 DOMAIN FAMILY MEMBER GTPASE-ACTIVATING PROTEIN"/>
    <property type="match status" value="1"/>
</dbReference>
<sequence length="825" mass="93582">MEWARPDPELICAKWREFIKDPSISLNQLKRTAFQGKLTILRSVYWRIFLGQLPAPPPSSTQSNPHNALNSWSFGLEKSRSEWEDLRKRFLRAPDGLWLEDSIESSSDQNLSSLKLNQETISTSLLPLNSQLTDLGVNNPLSQHENNPWNLWLRDLELRRIVKQDVIRTFPELDYFRQTRTQAMLTNILHVYCKLHQDLGYRQGMHEILGVLLETLDLDTLDPPKSAEDSKKSMGLMEQVLSREHLEHDAFSLFSLLMRSMKTWYDPNLSMPLGDLANSQTTPLTSVGFVPSQLTGIYPVGGTPTTSTCSPNDSSLVHPIVDKCASIFHVYLKHADPELWTRLEKLDIEPQLWGIRWLRLLFTREFNYQESLLLWDGIFAQDGTSLRLADFVCIAMLLRIREDGDSRIDLLLYQAILLYQFPTPDTVLLIIRQNYDLQLFTPTAQLSSSPQESDSCAYAPLQSTSSNTIDESKANNRLIDLRRSYSPTVPLNDHLVSESQPHYHLPRRRATPFSISAGESIHKSRSRSSISLCVDALEQNLFIKPASENQSPVVVDCSQGLALGALKHIRDVMLSGFSSGFDSNVMSPLIEYQSATTTMNHHNSPVPDHQQPGSILPNQSVSDSPSPSLIESLNNTSISFNISSTPLPYCPSRSSTTADLPDLTFNQSISDGSPDSSIPLAHISSSVAFTESPPPWTQKKEGVRQSNEREEVKSNECKPIEESPREELPRRPELVIRSRIKVRNEQMDNKKKPDIQPLSPSIFGTKLWIQQAHHHHNRNLSSSSALSNTTNFIRNKNNRADSLNVDLQLHRFFIVFFFFHNNHNF</sequence>
<accession>A0A2S4VRU1</accession>
<dbReference type="EMBL" id="PKSM01000105">
    <property type="protein sequence ID" value="POW12245.1"/>
    <property type="molecule type" value="Genomic_DNA"/>
</dbReference>
<dbReference type="SMART" id="SM00164">
    <property type="entry name" value="TBC"/>
    <property type="match status" value="1"/>
</dbReference>
<comment type="caution">
    <text evidence="4">The sequence shown here is derived from an EMBL/GenBank/DDBJ whole genome shotgun (WGS) entry which is preliminary data.</text>
</comment>
<dbReference type="Proteomes" id="UP000238274">
    <property type="component" value="Unassembled WGS sequence"/>
</dbReference>
<name>A0A2S4VRU1_9BASI</name>
<organism evidence="4 5">
    <name type="scientific">Puccinia striiformis</name>
    <dbReference type="NCBI Taxonomy" id="27350"/>
    <lineage>
        <taxon>Eukaryota</taxon>
        <taxon>Fungi</taxon>
        <taxon>Dikarya</taxon>
        <taxon>Basidiomycota</taxon>
        <taxon>Pucciniomycotina</taxon>
        <taxon>Pucciniomycetes</taxon>
        <taxon>Pucciniales</taxon>
        <taxon>Pucciniaceae</taxon>
        <taxon>Puccinia</taxon>
    </lineage>
</organism>
<dbReference type="InterPro" id="IPR035969">
    <property type="entry name" value="Rab-GAP_TBC_sf"/>
</dbReference>
<reference evidence="4 5" key="1">
    <citation type="submission" date="2017-12" db="EMBL/GenBank/DDBJ databases">
        <title>Gene loss provides genomic basis for host adaptation in cereal stripe rust fungi.</title>
        <authorList>
            <person name="Xia C."/>
        </authorList>
    </citation>
    <scope>NUCLEOTIDE SEQUENCE [LARGE SCALE GENOMIC DNA]</scope>
    <source>
        <strain evidence="4 5">93TX-2</strain>
    </source>
</reference>
<dbReference type="Pfam" id="PF00566">
    <property type="entry name" value="RabGAP-TBC"/>
    <property type="match status" value="2"/>
</dbReference>
<keyword evidence="1" id="KW-0343">GTPase activation</keyword>
<dbReference type="VEuPathDB" id="FungiDB:PSHT_08162"/>
<dbReference type="PROSITE" id="PS50086">
    <property type="entry name" value="TBC_RABGAP"/>
    <property type="match status" value="1"/>
</dbReference>
<dbReference type="Gene3D" id="1.10.472.80">
    <property type="entry name" value="Ypt/Rab-GAP domain of gyp1p, domain 3"/>
    <property type="match status" value="1"/>
</dbReference>